<name>A0A4Y2LJ11_ARAVE</name>
<accession>A0A4Y2LJ11</accession>
<proteinExistence type="predicted"/>
<evidence type="ECO:0000313" key="1">
    <source>
        <dbReference type="EMBL" id="GBN14534.1"/>
    </source>
</evidence>
<reference evidence="1 2" key="1">
    <citation type="journal article" date="2019" name="Sci. Rep.">
        <title>Orb-weaving spider Araneus ventricosus genome elucidates the spidroin gene catalogue.</title>
        <authorList>
            <person name="Kono N."/>
            <person name="Nakamura H."/>
            <person name="Ohtoshi R."/>
            <person name="Moran D.A.P."/>
            <person name="Shinohara A."/>
            <person name="Yoshida Y."/>
            <person name="Fujiwara M."/>
            <person name="Mori M."/>
            <person name="Tomita M."/>
            <person name="Arakawa K."/>
        </authorList>
    </citation>
    <scope>NUCLEOTIDE SEQUENCE [LARGE SCALE GENOMIC DNA]</scope>
</reference>
<protein>
    <submittedName>
        <fullName evidence="1">Uncharacterized protein</fullName>
    </submittedName>
</protein>
<gene>
    <name evidence="1" type="ORF">AVEN_265341_1</name>
</gene>
<sequence length="123" mass="13702">MGHSPLVHSTFFGTQHAKTHRQYKIPMRNCVDRKKVGFSISAIGLKYDSGLGGLSFPHKSEKLENGREEVMVGFSLGISRRRSPIFIVERRGDSVSKGIGFSVVVAFPIRRVRPANDQPNFMG</sequence>
<keyword evidence="2" id="KW-1185">Reference proteome</keyword>
<organism evidence="1 2">
    <name type="scientific">Araneus ventricosus</name>
    <name type="common">Orbweaver spider</name>
    <name type="synonym">Epeira ventricosa</name>
    <dbReference type="NCBI Taxonomy" id="182803"/>
    <lineage>
        <taxon>Eukaryota</taxon>
        <taxon>Metazoa</taxon>
        <taxon>Ecdysozoa</taxon>
        <taxon>Arthropoda</taxon>
        <taxon>Chelicerata</taxon>
        <taxon>Arachnida</taxon>
        <taxon>Araneae</taxon>
        <taxon>Araneomorphae</taxon>
        <taxon>Entelegynae</taxon>
        <taxon>Araneoidea</taxon>
        <taxon>Araneidae</taxon>
        <taxon>Araneus</taxon>
    </lineage>
</organism>
<evidence type="ECO:0000313" key="2">
    <source>
        <dbReference type="Proteomes" id="UP000499080"/>
    </source>
</evidence>
<dbReference type="EMBL" id="BGPR01005913">
    <property type="protein sequence ID" value="GBN14534.1"/>
    <property type="molecule type" value="Genomic_DNA"/>
</dbReference>
<dbReference type="Proteomes" id="UP000499080">
    <property type="component" value="Unassembled WGS sequence"/>
</dbReference>
<comment type="caution">
    <text evidence="1">The sequence shown here is derived from an EMBL/GenBank/DDBJ whole genome shotgun (WGS) entry which is preliminary data.</text>
</comment>
<dbReference type="AlphaFoldDB" id="A0A4Y2LJ11"/>